<keyword evidence="3 4" id="KW-0604">Photosystem II</keyword>
<evidence type="ECO:0000256" key="5">
    <source>
        <dbReference type="PIRNR" id="PIRNR017875"/>
    </source>
</evidence>
<dbReference type="Gene3D" id="2.130.10.10">
    <property type="entry name" value="YVTN repeat-like/Quinoprotein amine dehydrogenase"/>
    <property type="match status" value="1"/>
</dbReference>
<dbReference type="RefSeq" id="WP_215607855.1">
    <property type="nucleotide sequence ID" value="NZ_JADOES010000006.1"/>
</dbReference>
<dbReference type="InterPro" id="IPR028203">
    <property type="entry name" value="PSII_CF48-like_dom"/>
</dbReference>
<dbReference type="SUPFAM" id="SSF110296">
    <property type="entry name" value="Oligoxyloglucan reducing end-specific cellobiohydrolase"/>
    <property type="match status" value="1"/>
</dbReference>
<dbReference type="InterPro" id="IPR015943">
    <property type="entry name" value="WD40/YVTN_repeat-like_dom_sf"/>
</dbReference>
<evidence type="ECO:0000256" key="2">
    <source>
        <dbReference type="ARBA" id="ARBA00022729"/>
    </source>
</evidence>
<organism evidence="8 9">
    <name type="scientific">Leptothoe spongobia TAU-MAC 1115</name>
    <dbReference type="NCBI Taxonomy" id="1967444"/>
    <lineage>
        <taxon>Bacteria</taxon>
        <taxon>Bacillati</taxon>
        <taxon>Cyanobacteriota</taxon>
        <taxon>Cyanophyceae</taxon>
        <taxon>Nodosilineales</taxon>
        <taxon>Cymatolegaceae</taxon>
        <taxon>Leptothoe</taxon>
        <taxon>Leptothoe spongobia</taxon>
    </lineage>
</organism>
<comment type="domain">
    <text evidence="4">A 7-bladed beta-propeller torus, about 55 by 55 Angstroms, with a depth of about 25 Angstroms and a central pore.</text>
</comment>
<comment type="subcellular location">
    <subcellularLocation>
        <location evidence="4">Cellular thylakoid lumen</location>
    </subcellularLocation>
    <text evidence="4">Associated with a PSII precusor complex on the lumenal side of the thylakoid membrane.</text>
</comment>
<keyword evidence="6" id="KW-0472">Membrane</keyword>
<dbReference type="Proteomes" id="UP000717364">
    <property type="component" value="Unassembled WGS sequence"/>
</dbReference>
<gene>
    <name evidence="4" type="primary">ycf48</name>
    <name evidence="8" type="ORF">IXB50_05045</name>
</gene>
<protein>
    <recommendedName>
        <fullName evidence="4 5">Photosystem II assembly protein Ycf48</fullName>
    </recommendedName>
</protein>
<comment type="similarity">
    <text evidence="4 5">Belongs to the Ycf48 family.</text>
</comment>
<proteinExistence type="inferred from homology"/>
<feature type="domain" description="Photosynthesis system II assembly factor Ycf48/Hcf136-like" evidence="7">
    <location>
        <begin position="38"/>
        <end position="344"/>
    </location>
</feature>
<comment type="function">
    <text evidence="4">A factor required for optimal assembly of photosystem II (PSII), acting in the early stages of PSII assembly. Also plays a role in replacement of photodamaged D1 (psbA). Assists YidC in synthesis of chlorophyll-binding proteins.</text>
</comment>
<dbReference type="Pfam" id="PF14870">
    <property type="entry name" value="PSII_BNR"/>
    <property type="match status" value="1"/>
</dbReference>
<keyword evidence="6" id="KW-1133">Transmembrane helix</keyword>
<keyword evidence="9" id="KW-1185">Reference proteome</keyword>
<evidence type="ECO:0000256" key="6">
    <source>
        <dbReference type="SAM" id="Phobius"/>
    </source>
</evidence>
<evidence type="ECO:0000313" key="8">
    <source>
        <dbReference type="EMBL" id="MBT9314784.1"/>
    </source>
</evidence>
<dbReference type="EMBL" id="JADOES010000006">
    <property type="protein sequence ID" value="MBT9314784.1"/>
    <property type="molecule type" value="Genomic_DNA"/>
</dbReference>
<dbReference type="GO" id="GO:0009523">
    <property type="term" value="C:photosystem II"/>
    <property type="evidence" value="ECO:0007669"/>
    <property type="project" value="UniProtKB-KW"/>
</dbReference>
<accession>A0A947GH80</accession>
<feature type="transmembrane region" description="Helical" evidence="6">
    <location>
        <begin position="20"/>
        <end position="37"/>
    </location>
</feature>
<dbReference type="PANTHER" id="PTHR47199:SF2">
    <property type="entry name" value="PHOTOSYSTEM II STABILITY_ASSEMBLY FACTOR HCF136, CHLOROPLASTIC"/>
    <property type="match status" value="1"/>
</dbReference>
<evidence type="ECO:0000256" key="1">
    <source>
        <dbReference type="ARBA" id="ARBA00022531"/>
    </source>
</evidence>
<evidence type="ECO:0000256" key="3">
    <source>
        <dbReference type="ARBA" id="ARBA00023276"/>
    </source>
</evidence>
<dbReference type="InterPro" id="IPR016705">
    <property type="entry name" value="Ycf48/Hcf136"/>
</dbReference>
<evidence type="ECO:0000259" key="7">
    <source>
        <dbReference type="Pfam" id="PF14870"/>
    </source>
</evidence>
<dbReference type="AlphaFoldDB" id="A0A947GH80"/>
<keyword evidence="4" id="KW-0793">Thylakoid</keyword>
<reference evidence="8" key="1">
    <citation type="submission" date="2020-11" db="EMBL/GenBank/DDBJ databases">
        <authorList>
            <person name="Konstantinou D."/>
            <person name="Gkelis S."/>
            <person name="Popin R."/>
            <person name="Fewer D."/>
            <person name="Sivonen K."/>
        </authorList>
    </citation>
    <scope>NUCLEOTIDE SEQUENCE</scope>
    <source>
        <strain evidence="8">TAU-MAC 1115</strain>
    </source>
</reference>
<reference evidence="8" key="2">
    <citation type="journal article" date="2021" name="Mar. Drugs">
        <title>Genome Reduction and Secondary Metabolism of the Marine Sponge-Associated Cyanobacterium Leptothoe.</title>
        <authorList>
            <person name="Konstantinou D."/>
            <person name="Popin R.V."/>
            <person name="Fewer D.P."/>
            <person name="Sivonen K."/>
            <person name="Gkelis S."/>
        </authorList>
    </citation>
    <scope>NUCLEOTIDE SEQUENCE</scope>
    <source>
        <strain evidence="8">TAU-MAC 1115</strain>
    </source>
</reference>
<keyword evidence="6" id="KW-0812">Transmembrane</keyword>
<dbReference type="CDD" id="cd15482">
    <property type="entry name" value="Sialidase_non-viral"/>
    <property type="match status" value="1"/>
</dbReference>
<dbReference type="GO" id="GO:0031979">
    <property type="term" value="C:plasma membrane-derived thylakoid lumen"/>
    <property type="evidence" value="ECO:0007669"/>
    <property type="project" value="UniProtKB-SubCell"/>
</dbReference>
<name>A0A947GH80_9CYAN</name>
<sequence>MQTVLTDFFNGRVAIGLKRLLLVAIAILTVGCTKFFLPSLDSNPWQMIALETDSTFSDVAFAANADHGWLVGSRSTLFETTDGGETWEQKVLDLGERRYTFTSVNFSGDEGWVAGLPSVLLHTTDGGKSWANVPLSNQLPGSPLMVTALAEGSVELATDVGAIYRTDDGGRHWTALVQAAVGVVRNMTRSDDGRYVAVSSRGNFYSTWEPGQESWQPHNRENSKRLQNMGFTSTGDLWLIARGGQMQFGQPGESPEVPKYESWGEPLRPEIGSSWGFLDVGYRTGNELWVSGGSGTLLMSPDGGETWLKDKPAGDVPSNLYRIKFFGGERGFILGQRGYLLRYMPDAAAV</sequence>
<keyword evidence="1 4" id="KW-0602">Photosynthesis</keyword>
<dbReference type="NCBIfam" id="NF010237">
    <property type="entry name" value="PRK13684.1"/>
    <property type="match status" value="1"/>
</dbReference>
<dbReference type="PIRSF" id="PIRSF017875">
    <property type="entry name" value="PSII_HCF136"/>
    <property type="match status" value="1"/>
</dbReference>
<dbReference type="HAMAP" id="MF_01348">
    <property type="entry name" value="Ycf48"/>
    <property type="match status" value="1"/>
</dbReference>
<keyword evidence="2 4" id="KW-0732">Signal</keyword>
<dbReference type="PANTHER" id="PTHR47199">
    <property type="entry name" value="PHOTOSYSTEM II STABILITY/ASSEMBLY FACTOR HCF136, CHLOROPLASTIC"/>
    <property type="match status" value="1"/>
</dbReference>
<dbReference type="GO" id="GO:0015979">
    <property type="term" value="P:photosynthesis"/>
    <property type="evidence" value="ECO:0007669"/>
    <property type="project" value="UniProtKB-KW"/>
</dbReference>
<comment type="caution">
    <text evidence="8">The sequence shown here is derived from an EMBL/GenBank/DDBJ whole genome shotgun (WGS) entry which is preliminary data.</text>
</comment>
<evidence type="ECO:0000313" key="9">
    <source>
        <dbReference type="Proteomes" id="UP000717364"/>
    </source>
</evidence>
<evidence type="ECO:0000256" key="4">
    <source>
        <dbReference type="HAMAP-Rule" id="MF_01348"/>
    </source>
</evidence>